<feature type="domain" description="CobN/magnesium chelatase" evidence="1">
    <location>
        <begin position="41"/>
        <end position="666"/>
    </location>
</feature>
<dbReference type="Proteomes" id="UP000579281">
    <property type="component" value="Unassembled WGS sequence"/>
</dbReference>
<name>A0A841KST9_9FIRM</name>
<keyword evidence="2" id="KW-0436">Ligase</keyword>
<gene>
    <name evidence="2" type="ORF">HNQ80_002898</name>
</gene>
<dbReference type="PANTHER" id="PTHR44119:SF4">
    <property type="entry name" value="AEROBIC COBALTOCHELATASE SUBUNIT COBN"/>
    <property type="match status" value="1"/>
</dbReference>
<organism evidence="2 3">
    <name type="scientific">Anaerosolibacter carboniphilus</name>
    <dbReference type="NCBI Taxonomy" id="1417629"/>
    <lineage>
        <taxon>Bacteria</taxon>
        <taxon>Bacillati</taxon>
        <taxon>Bacillota</taxon>
        <taxon>Clostridia</taxon>
        <taxon>Peptostreptococcales</taxon>
        <taxon>Thermotaleaceae</taxon>
        <taxon>Anaerosolibacter</taxon>
    </lineage>
</organism>
<dbReference type="EMBL" id="JACHEN010000017">
    <property type="protein sequence ID" value="MBB6216794.1"/>
    <property type="molecule type" value="Genomic_DNA"/>
</dbReference>
<keyword evidence="3" id="KW-1185">Reference proteome</keyword>
<dbReference type="InterPro" id="IPR003672">
    <property type="entry name" value="CobN/Mg_chltase"/>
</dbReference>
<protein>
    <submittedName>
        <fullName evidence="2">Cobaltochelatase CobN</fullName>
        <ecNumber evidence="2">6.6.1.2</ecNumber>
    </submittedName>
</protein>
<dbReference type="PANTHER" id="PTHR44119">
    <property type="entry name" value="MAGNESIUM-CHELATASE SUBUNIT CHLH, CHLOROPLASTIC"/>
    <property type="match status" value="1"/>
</dbReference>
<reference evidence="2 3" key="1">
    <citation type="submission" date="2020-08" db="EMBL/GenBank/DDBJ databases">
        <title>Genomic Encyclopedia of Type Strains, Phase IV (KMG-IV): sequencing the most valuable type-strain genomes for metagenomic binning, comparative biology and taxonomic classification.</title>
        <authorList>
            <person name="Goeker M."/>
        </authorList>
    </citation>
    <scope>NUCLEOTIDE SEQUENCE [LARGE SCALE GENOMIC DNA]</scope>
    <source>
        <strain evidence="2 3">DSM 103526</strain>
    </source>
</reference>
<proteinExistence type="predicted"/>
<dbReference type="GO" id="GO:0051116">
    <property type="term" value="F:cobaltochelatase activity"/>
    <property type="evidence" value="ECO:0007669"/>
    <property type="project" value="UniProtKB-EC"/>
</dbReference>
<evidence type="ECO:0000313" key="2">
    <source>
        <dbReference type="EMBL" id="MBB6216794.1"/>
    </source>
</evidence>
<dbReference type="RefSeq" id="WP_184311317.1">
    <property type="nucleotide sequence ID" value="NZ_JACHEN010000017.1"/>
</dbReference>
<comment type="caution">
    <text evidence="2">The sequence shown here is derived from an EMBL/GenBank/DDBJ whole genome shotgun (WGS) entry which is preliminary data.</text>
</comment>
<evidence type="ECO:0000313" key="3">
    <source>
        <dbReference type="Proteomes" id="UP000579281"/>
    </source>
</evidence>
<evidence type="ECO:0000259" key="1">
    <source>
        <dbReference type="Pfam" id="PF02514"/>
    </source>
</evidence>
<dbReference type="Pfam" id="PF02514">
    <property type="entry name" value="CobN-Mg_chel"/>
    <property type="match status" value="1"/>
</dbReference>
<accession>A0A841KST9</accession>
<sequence length="689" mass="80821">MGSFQLIEYSSRDGKGYRRIKGKETLEEKYEEFLIMMLNDIIPPLNFIESYDRLNSIERKINQYHEGRIHNLEEYRKYQMEIWEVVKRENLHRDIDFTHKMMNANFDKFLEVLYGYLNEIKHTTIKAGPGVLLKQLDEEDLINMILHLVRLPIGDIPGLYDTIAEMRGYNYHQLVRNRGRFCPTEGKTYGQILDKINYLGKELITVFANEKFDKGKGYLICKAFFGREIHRIIKVMDYIADQLVPYLRKAYLDGYKMLNDLEKGVVSPKTFEECLRRNTKSWSFHEGFNGSGPSMILTKNGWEVGKRLGETLLNTFLQEEDRYPNAIAIILLGMSSFCRQGEDIAQVLYLLGVKPVWDSNTGQIYGLEVIPLEALGRPRIDVIMEISPCFRESFPEAMGLLDLAVEMVAALDETEEENYIRKHLGQDIHSFLEKGETFDLARTYSLYRIFGCRTVADEMAIGRVMETGQWTRCKELGDNYLEWSGYAYSRNKKGVHARKLLHRRLKQVDIVVQNTSCRERDILDRERFYQHHGGIGNAVKSISGKAPKMYCGDSSNPFYVRIRSIEKQLKFIFRCRVLNPHWIESIKKYEYQGALYFSKIIDYVFCWDALTNCIDDWMYEELAHHYIQDEKMWEWLRKYESQGLFPIVKKLLEAVKRKMWCPEPKTLQVLMEIGSGQINRKEACKNDVE</sequence>
<dbReference type="AlphaFoldDB" id="A0A841KST9"/>
<dbReference type="EC" id="6.6.1.2" evidence="2"/>